<evidence type="ECO:0000313" key="1">
    <source>
        <dbReference type="EMBL" id="EFH86290.1"/>
    </source>
</evidence>
<reference evidence="1 2" key="1">
    <citation type="journal article" date="2011" name="Stand. Genomic Sci.">
        <title>Non-contiguous finished genome sequence and contextual data of the filamentous soil bacterium Ktedonobacter racemifer type strain (SOSP1-21).</title>
        <authorList>
            <person name="Chang Y.J."/>
            <person name="Land M."/>
            <person name="Hauser L."/>
            <person name="Chertkov O."/>
            <person name="Del Rio T.G."/>
            <person name="Nolan M."/>
            <person name="Copeland A."/>
            <person name="Tice H."/>
            <person name="Cheng J.F."/>
            <person name="Lucas S."/>
            <person name="Han C."/>
            <person name="Goodwin L."/>
            <person name="Pitluck S."/>
            <person name="Ivanova N."/>
            <person name="Ovchinikova G."/>
            <person name="Pati A."/>
            <person name="Chen A."/>
            <person name="Palaniappan K."/>
            <person name="Mavromatis K."/>
            <person name="Liolios K."/>
            <person name="Brettin T."/>
            <person name="Fiebig A."/>
            <person name="Rohde M."/>
            <person name="Abt B."/>
            <person name="Goker M."/>
            <person name="Detter J.C."/>
            <person name="Woyke T."/>
            <person name="Bristow J."/>
            <person name="Eisen J.A."/>
            <person name="Markowitz V."/>
            <person name="Hugenholtz P."/>
            <person name="Kyrpides N.C."/>
            <person name="Klenk H.P."/>
            <person name="Lapidus A."/>
        </authorList>
    </citation>
    <scope>NUCLEOTIDE SEQUENCE [LARGE SCALE GENOMIC DNA]</scope>
    <source>
        <strain evidence="2">DSM 44963</strain>
    </source>
</reference>
<protein>
    <submittedName>
        <fullName evidence="1">Uncharacterized protein</fullName>
    </submittedName>
</protein>
<proteinExistence type="predicted"/>
<comment type="caution">
    <text evidence="1">The sequence shown here is derived from an EMBL/GenBank/DDBJ whole genome shotgun (WGS) entry which is preliminary data.</text>
</comment>
<name>D6TKJ0_KTERA</name>
<dbReference type="Proteomes" id="UP000004508">
    <property type="component" value="Unassembled WGS sequence"/>
</dbReference>
<dbReference type="EMBL" id="ADVG01000002">
    <property type="protein sequence ID" value="EFH86290.1"/>
    <property type="molecule type" value="Genomic_DNA"/>
</dbReference>
<sequence>MLVRSRRAGVGAGAHRHQLIKVVGSVGWFQCRSCFCSAVCPGCLGGMPAGRVLITWCARHQKQFR</sequence>
<evidence type="ECO:0000313" key="2">
    <source>
        <dbReference type="Proteomes" id="UP000004508"/>
    </source>
</evidence>
<gene>
    <name evidence="1" type="ORF">Krac_7582</name>
</gene>
<organism evidence="1 2">
    <name type="scientific">Ktedonobacter racemifer DSM 44963</name>
    <dbReference type="NCBI Taxonomy" id="485913"/>
    <lineage>
        <taxon>Bacteria</taxon>
        <taxon>Bacillati</taxon>
        <taxon>Chloroflexota</taxon>
        <taxon>Ktedonobacteria</taxon>
        <taxon>Ktedonobacterales</taxon>
        <taxon>Ktedonobacteraceae</taxon>
        <taxon>Ktedonobacter</taxon>
    </lineage>
</organism>
<keyword evidence="2" id="KW-1185">Reference proteome</keyword>
<dbReference type="AlphaFoldDB" id="D6TKJ0"/>
<dbReference type="RefSeq" id="WP_007910480.1">
    <property type="nucleotide sequence ID" value="NZ_ADVG01000002.1"/>
</dbReference>
<accession>D6TKJ0</accession>
<dbReference type="InParanoid" id="D6TKJ0"/>
<dbReference type="STRING" id="485913.Krac_7582"/>